<dbReference type="SUPFAM" id="SSF47923">
    <property type="entry name" value="Ypt/Rab-GAP domain of gyp1p"/>
    <property type="match status" value="2"/>
</dbReference>
<feature type="domain" description="Rab-GAP TBC" evidence="4">
    <location>
        <begin position="98"/>
        <end position="284"/>
    </location>
</feature>
<dbReference type="PANTHER" id="PTHR20913">
    <property type="entry name" value="TBC1 DOMAIN FAMILY MEMBER 20/GTPASE"/>
    <property type="match status" value="1"/>
</dbReference>
<dbReference type="PROSITE" id="PS50086">
    <property type="entry name" value="TBC_RABGAP"/>
    <property type="match status" value="1"/>
</dbReference>
<keyword evidence="3" id="KW-0812">Transmembrane</keyword>
<evidence type="ECO:0000259" key="4">
    <source>
        <dbReference type="PROSITE" id="PS50086"/>
    </source>
</evidence>
<dbReference type="InterPro" id="IPR035969">
    <property type="entry name" value="Rab-GAP_TBC_sf"/>
</dbReference>
<evidence type="ECO:0000256" key="2">
    <source>
        <dbReference type="SAM" id="MobiDB-lite"/>
    </source>
</evidence>
<dbReference type="GO" id="GO:0005789">
    <property type="term" value="C:endoplasmic reticulum membrane"/>
    <property type="evidence" value="ECO:0007669"/>
    <property type="project" value="TreeGrafter"/>
</dbReference>
<dbReference type="GO" id="GO:0006888">
    <property type="term" value="P:endoplasmic reticulum to Golgi vesicle-mediated transport"/>
    <property type="evidence" value="ECO:0007669"/>
    <property type="project" value="TreeGrafter"/>
</dbReference>
<evidence type="ECO:0000313" key="6">
    <source>
        <dbReference type="Proteomes" id="UP001153620"/>
    </source>
</evidence>
<keyword evidence="6" id="KW-1185">Reference proteome</keyword>
<dbReference type="Pfam" id="PF00566">
    <property type="entry name" value="RabGAP-TBC"/>
    <property type="match status" value="1"/>
</dbReference>
<dbReference type="Proteomes" id="UP001153620">
    <property type="component" value="Chromosome 1"/>
</dbReference>
<dbReference type="InterPro" id="IPR000195">
    <property type="entry name" value="Rab-GAP-TBC_dom"/>
</dbReference>
<dbReference type="Gene3D" id="1.10.472.80">
    <property type="entry name" value="Ypt/Rab-GAP domain of gyp1p, domain 3"/>
    <property type="match status" value="1"/>
</dbReference>
<reference evidence="5" key="2">
    <citation type="submission" date="2022-10" db="EMBL/GenBank/DDBJ databases">
        <authorList>
            <consortium name="ENA_rothamsted_submissions"/>
            <consortium name="culmorum"/>
            <person name="King R."/>
        </authorList>
    </citation>
    <scope>NUCLEOTIDE SEQUENCE</scope>
</reference>
<keyword evidence="1" id="KW-0343">GTPase activation</keyword>
<evidence type="ECO:0000256" key="3">
    <source>
        <dbReference type="SAM" id="Phobius"/>
    </source>
</evidence>
<keyword evidence="3" id="KW-0472">Membrane</keyword>
<evidence type="ECO:0000256" key="1">
    <source>
        <dbReference type="ARBA" id="ARBA00022468"/>
    </source>
</evidence>
<dbReference type="Gene3D" id="1.10.8.1310">
    <property type="match status" value="1"/>
</dbReference>
<sequence>MECESKNLELKNYVDEKMENGKVEKHINGSLDKENANPNAEKKATQRRHDEPSELSFEIFPENAEEKIKRQQIEKALEKDSNTTLEQWRLFARSEYGLINDDLRQKVWPLLVSVDVTQCDPVPTLEELMSHPEYNQVVLDVNRSLKRFPPSIAPAKRLALQDQLTAIILRVISKYPHLSYYQGYHDVAVTFLLVCGDEIAFHIMEILSTDHLVECMQKTFEIVQKRLLLIYAIVWRENKDLYEYLERSQCGLLFALPWYLTWFGHSLNQYRSVVRLYDYFLASEPLLPLYVTAAIVLYREEDIYREECDRASLHCLLSQLPDELPFEYLLIQSEKLYAKYPPHNLHKDIEKIIEREQKIREEEDKVFETRRQLIQRKRQPVPTPQPFIYKLIPRKLILHRRSIFVSTAFIVIGIFAYYYKAHNNINVDVIR</sequence>
<dbReference type="SMART" id="SM00164">
    <property type="entry name" value="TBC"/>
    <property type="match status" value="1"/>
</dbReference>
<feature type="region of interest" description="Disordered" evidence="2">
    <location>
        <begin position="1"/>
        <end position="54"/>
    </location>
</feature>
<dbReference type="OrthoDB" id="6279276at2759"/>
<keyword evidence="3" id="KW-1133">Transmembrane helix</keyword>
<dbReference type="AlphaFoldDB" id="A0A9P0IIH3"/>
<dbReference type="InterPro" id="IPR045913">
    <property type="entry name" value="TBC20/Gyp8-like"/>
</dbReference>
<protein>
    <recommendedName>
        <fullName evidence="4">Rab-GAP TBC domain-containing protein</fullName>
    </recommendedName>
</protein>
<evidence type="ECO:0000313" key="5">
    <source>
        <dbReference type="EMBL" id="CAH1707977.1"/>
    </source>
</evidence>
<accession>A0A9P0IIH3</accession>
<feature type="transmembrane region" description="Helical" evidence="3">
    <location>
        <begin position="402"/>
        <end position="419"/>
    </location>
</feature>
<feature type="compositionally biased region" description="Basic and acidic residues" evidence="2">
    <location>
        <begin position="1"/>
        <end position="52"/>
    </location>
</feature>
<reference evidence="5" key="1">
    <citation type="submission" date="2022-01" db="EMBL/GenBank/DDBJ databases">
        <authorList>
            <person name="King R."/>
        </authorList>
    </citation>
    <scope>NUCLEOTIDE SEQUENCE</scope>
</reference>
<gene>
    <name evidence="5" type="ORF">CHIRRI_LOCUS505</name>
</gene>
<dbReference type="GO" id="GO:0005096">
    <property type="term" value="F:GTPase activator activity"/>
    <property type="evidence" value="ECO:0007669"/>
    <property type="project" value="UniProtKB-KW"/>
</dbReference>
<dbReference type="EMBL" id="OU895877">
    <property type="protein sequence ID" value="CAH1707977.1"/>
    <property type="molecule type" value="Genomic_DNA"/>
</dbReference>
<proteinExistence type="predicted"/>
<name>A0A9P0IIH3_9DIPT</name>
<dbReference type="PANTHER" id="PTHR20913:SF7">
    <property type="entry name" value="RE60063P"/>
    <property type="match status" value="1"/>
</dbReference>
<dbReference type="FunFam" id="1.10.8.1310:FF:000001">
    <property type="entry name" value="TBC1 domain family, member 20"/>
    <property type="match status" value="1"/>
</dbReference>
<organism evidence="5 6">
    <name type="scientific">Chironomus riparius</name>
    <dbReference type="NCBI Taxonomy" id="315576"/>
    <lineage>
        <taxon>Eukaryota</taxon>
        <taxon>Metazoa</taxon>
        <taxon>Ecdysozoa</taxon>
        <taxon>Arthropoda</taxon>
        <taxon>Hexapoda</taxon>
        <taxon>Insecta</taxon>
        <taxon>Pterygota</taxon>
        <taxon>Neoptera</taxon>
        <taxon>Endopterygota</taxon>
        <taxon>Diptera</taxon>
        <taxon>Nematocera</taxon>
        <taxon>Chironomoidea</taxon>
        <taxon>Chironomidae</taxon>
        <taxon>Chironominae</taxon>
        <taxon>Chironomus</taxon>
    </lineage>
</organism>